<feature type="domain" description="Protein kinase" evidence="1">
    <location>
        <begin position="142"/>
        <end position="414"/>
    </location>
</feature>
<comment type="caution">
    <text evidence="2">The sequence shown here is derived from an EMBL/GenBank/DDBJ whole genome shotgun (WGS) entry which is preliminary data.</text>
</comment>
<sequence>MDFEGEAETRFYFKYKIDWGSADTNQHSEPAHLTSTSLPTHLLATDMPTNIASCIYSCLMRAVSCTPRLIYLAWWHTSYIRNIIQQFIQGNIDIGPDQVKFSDLEEDPIKQLITSTTSLDEVVTCLLQHGCQDVTQELELKSCGQYPFTRGGYGAIYRGVFFNGTAVALKCIEASPAGNWGEWQLAEKSLKHTAYELYAWTKCDHPGILKVIGFARIGGHILLVSPWMKNGSLMEYIAQRPAIDRLWLSIELAAAIEYLHLHGVVHGDIKPDNIVVSDDGHVQLTDFGSAMLLRFSTLCFTQTVHIKGTLRYMAPELLIGARDYCSIQTDVYALGIYIMSGELPYADRSDFQVWAEVIMKKSLPTRPNFCKYSGVQSEDASEKLWRLLVRCWSHIPDERPTAAEAKDALTEIWRNSSVPGAFI</sequence>
<evidence type="ECO:0000313" key="2">
    <source>
        <dbReference type="EMBL" id="CAE6504458.1"/>
    </source>
</evidence>
<dbReference type="OrthoDB" id="4062651at2759"/>
<dbReference type="SUPFAM" id="SSF56112">
    <property type="entry name" value="Protein kinase-like (PK-like)"/>
    <property type="match status" value="1"/>
</dbReference>
<dbReference type="EMBL" id="CAJMWV010004807">
    <property type="protein sequence ID" value="CAE6504458.1"/>
    <property type="molecule type" value="Genomic_DNA"/>
</dbReference>
<evidence type="ECO:0000259" key="1">
    <source>
        <dbReference type="PROSITE" id="PS50011"/>
    </source>
</evidence>
<dbReference type="GO" id="GO:0005524">
    <property type="term" value="F:ATP binding"/>
    <property type="evidence" value="ECO:0007669"/>
    <property type="project" value="InterPro"/>
</dbReference>
<dbReference type="AlphaFoldDB" id="A0A8H3H7U0"/>
<gene>
    <name evidence="2" type="ORF">RDB_LOCUS122996</name>
</gene>
<name>A0A8H3H7U0_9AGAM</name>
<dbReference type="PROSITE" id="PS50011">
    <property type="entry name" value="PROTEIN_KINASE_DOM"/>
    <property type="match status" value="1"/>
</dbReference>
<reference evidence="2" key="1">
    <citation type="submission" date="2021-01" db="EMBL/GenBank/DDBJ databases">
        <authorList>
            <person name="Kaushik A."/>
        </authorList>
    </citation>
    <scope>NUCLEOTIDE SEQUENCE</scope>
    <source>
        <strain evidence="2">AG3-1AP</strain>
    </source>
</reference>
<evidence type="ECO:0000313" key="3">
    <source>
        <dbReference type="Proteomes" id="UP000663831"/>
    </source>
</evidence>
<organism evidence="2 3">
    <name type="scientific">Rhizoctonia solani</name>
    <dbReference type="NCBI Taxonomy" id="456999"/>
    <lineage>
        <taxon>Eukaryota</taxon>
        <taxon>Fungi</taxon>
        <taxon>Dikarya</taxon>
        <taxon>Basidiomycota</taxon>
        <taxon>Agaricomycotina</taxon>
        <taxon>Agaricomycetes</taxon>
        <taxon>Cantharellales</taxon>
        <taxon>Ceratobasidiaceae</taxon>
        <taxon>Rhizoctonia</taxon>
    </lineage>
</organism>
<dbReference type="Pfam" id="PF00069">
    <property type="entry name" value="Pkinase"/>
    <property type="match status" value="1"/>
</dbReference>
<dbReference type="Gene3D" id="1.10.510.10">
    <property type="entry name" value="Transferase(Phosphotransferase) domain 1"/>
    <property type="match status" value="1"/>
</dbReference>
<dbReference type="PANTHER" id="PTHR44329">
    <property type="entry name" value="SERINE/THREONINE-PROTEIN KINASE TNNI3K-RELATED"/>
    <property type="match status" value="1"/>
</dbReference>
<proteinExistence type="predicted"/>
<accession>A0A8H3H7U0</accession>
<dbReference type="InterPro" id="IPR011009">
    <property type="entry name" value="Kinase-like_dom_sf"/>
</dbReference>
<protein>
    <recommendedName>
        <fullName evidence="1">Protein kinase domain-containing protein</fullName>
    </recommendedName>
</protein>
<dbReference type="InterPro" id="IPR000719">
    <property type="entry name" value="Prot_kinase_dom"/>
</dbReference>
<dbReference type="InterPro" id="IPR008271">
    <property type="entry name" value="Ser/Thr_kinase_AS"/>
</dbReference>
<dbReference type="CDD" id="cd14014">
    <property type="entry name" value="STKc_PknB_like"/>
    <property type="match status" value="1"/>
</dbReference>
<dbReference type="PROSITE" id="PS00108">
    <property type="entry name" value="PROTEIN_KINASE_ST"/>
    <property type="match status" value="1"/>
</dbReference>
<dbReference type="InterPro" id="IPR051681">
    <property type="entry name" value="Ser/Thr_Kinases-Pseudokinases"/>
</dbReference>
<dbReference type="Proteomes" id="UP000663831">
    <property type="component" value="Unassembled WGS sequence"/>
</dbReference>
<dbReference type="GO" id="GO:0004674">
    <property type="term" value="F:protein serine/threonine kinase activity"/>
    <property type="evidence" value="ECO:0007669"/>
    <property type="project" value="TreeGrafter"/>
</dbReference>
<dbReference type="SMART" id="SM00220">
    <property type="entry name" value="S_TKc"/>
    <property type="match status" value="1"/>
</dbReference>